<gene>
    <name evidence="1" type="ORF">DQG23_41570</name>
</gene>
<organism evidence="1 2">
    <name type="scientific">Paenibacillus contaminans</name>
    <dbReference type="NCBI Taxonomy" id="450362"/>
    <lineage>
        <taxon>Bacteria</taxon>
        <taxon>Bacillati</taxon>
        <taxon>Bacillota</taxon>
        <taxon>Bacilli</taxon>
        <taxon>Bacillales</taxon>
        <taxon>Paenibacillaceae</taxon>
        <taxon>Paenibacillus</taxon>
    </lineage>
</organism>
<sequence length="64" mass="7335">MPVETIKLSRIVMKLSPDLYPFLKRSELDSEIVLVHGIEALEADDVLEIVQFSISEHQKDAFLH</sequence>
<dbReference type="EMBL" id="QMFB01000067">
    <property type="protein sequence ID" value="RAV08028.1"/>
    <property type="molecule type" value="Genomic_DNA"/>
</dbReference>
<keyword evidence="2" id="KW-1185">Reference proteome</keyword>
<protein>
    <submittedName>
        <fullName evidence="1">Uncharacterized protein</fullName>
    </submittedName>
</protein>
<dbReference type="OrthoDB" id="2991087at2"/>
<dbReference type="Proteomes" id="UP000250369">
    <property type="component" value="Unassembled WGS sequence"/>
</dbReference>
<comment type="caution">
    <text evidence="1">The sequence shown here is derived from an EMBL/GenBank/DDBJ whole genome shotgun (WGS) entry which is preliminary data.</text>
</comment>
<name>A0A329LKF6_9BACL</name>
<evidence type="ECO:0000313" key="1">
    <source>
        <dbReference type="EMBL" id="RAV08028.1"/>
    </source>
</evidence>
<evidence type="ECO:0000313" key="2">
    <source>
        <dbReference type="Proteomes" id="UP000250369"/>
    </source>
</evidence>
<reference evidence="1 2" key="1">
    <citation type="journal article" date="2009" name="Int. J. Syst. Evol. Microbiol.">
        <title>Paenibacillus contaminans sp. nov., isolated from a contaminated laboratory plate.</title>
        <authorList>
            <person name="Chou J.H."/>
            <person name="Lee J.H."/>
            <person name="Lin M.C."/>
            <person name="Chang P.S."/>
            <person name="Arun A.B."/>
            <person name="Young C.C."/>
            <person name="Chen W.M."/>
        </authorList>
    </citation>
    <scope>NUCLEOTIDE SEQUENCE [LARGE SCALE GENOMIC DNA]</scope>
    <source>
        <strain evidence="1 2">CKOBP-6</strain>
    </source>
</reference>
<proteinExistence type="predicted"/>
<dbReference type="AlphaFoldDB" id="A0A329LKF6"/>
<accession>A0A329LKF6</accession>